<evidence type="ECO:0000256" key="3">
    <source>
        <dbReference type="ARBA" id="ARBA00005119"/>
    </source>
</evidence>
<dbReference type="EMBL" id="CP115156">
    <property type="protein sequence ID" value="WBL31461.1"/>
    <property type="molecule type" value="Genomic_DNA"/>
</dbReference>
<evidence type="ECO:0000256" key="21">
    <source>
        <dbReference type="ARBA" id="ARBA00032396"/>
    </source>
</evidence>
<feature type="transmembrane region" description="Helical" evidence="24">
    <location>
        <begin position="244"/>
        <end position="265"/>
    </location>
</feature>
<evidence type="ECO:0000256" key="8">
    <source>
        <dbReference type="ARBA" id="ARBA00022475"/>
    </source>
</evidence>
<evidence type="ECO:0000256" key="11">
    <source>
        <dbReference type="ARBA" id="ARBA00022692"/>
    </source>
</evidence>
<feature type="transmembrane region" description="Helical" evidence="24">
    <location>
        <begin position="123"/>
        <end position="143"/>
    </location>
</feature>
<keyword evidence="11 24" id="KW-0812">Transmembrane</keyword>
<evidence type="ECO:0000256" key="10">
    <source>
        <dbReference type="ARBA" id="ARBA00022679"/>
    </source>
</evidence>
<evidence type="ECO:0000256" key="24">
    <source>
        <dbReference type="SAM" id="Phobius"/>
    </source>
</evidence>
<feature type="transmembrane region" description="Helical" evidence="24">
    <location>
        <begin position="76"/>
        <end position="94"/>
    </location>
</feature>
<comment type="subcellular location">
    <subcellularLocation>
        <location evidence="2">Cell membrane</location>
        <topology evidence="2">Multi-pass membrane protein</topology>
    </subcellularLocation>
</comment>
<gene>
    <name evidence="25" type="ORF">O7R10_00105</name>
</gene>
<keyword evidence="26" id="KW-1185">Reference proteome</keyword>
<comment type="catalytic activity">
    <reaction evidence="1">
        <text>a 1,2-diacyl-sn-glycero-3-phosphate + CTP + H(+) = a CDP-1,2-diacyl-sn-glycerol + diphosphate</text>
        <dbReference type="Rhea" id="RHEA:16229"/>
        <dbReference type="ChEBI" id="CHEBI:15378"/>
        <dbReference type="ChEBI" id="CHEBI:33019"/>
        <dbReference type="ChEBI" id="CHEBI:37563"/>
        <dbReference type="ChEBI" id="CHEBI:58332"/>
        <dbReference type="ChEBI" id="CHEBI:58608"/>
        <dbReference type="EC" id="2.7.7.41"/>
    </reaction>
</comment>
<evidence type="ECO:0000256" key="7">
    <source>
        <dbReference type="ARBA" id="ARBA00019373"/>
    </source>
</evidence>
<evidence type="ECO:0000256" key="9">
    <source>
        <dbReference type="ARBA" id="ARBA00022516"/>
    </source>
</evidence>
<keyword evidence="16" id="KW-0594">Phospholipid biosynthesis</keyword>
<keyword evidence="14" id="KW-0443">Lipid metabolism</keyword>
<accession>A0ABY7M470</accession>
<evidence type="ECO:0000256" key="15">
    <source>
        <dbReference type="ARBA" id="ARBA00023136"/>
    </source>
</evidence>
<feature type="transmembrane region" description="Helical" evidence="24">
    <location>
        <begin position="12"/>
        <end position="31"/>
    </location>
</feature>
<feature type="transmembrane region" description="Helical" evidence="24">
    <location>
        <begin position="150"/>
        <end position="171"/>
    </location>
</feature>
<evidence type="ECO:0000256" key="22">
    <source>
        <dbReference type="ARBA" id="ARBA00032743"/>
    </source>
</evidence>
<dbReference type="EC" id="2.7.7.41" evidence="6"/>
<keyword evidence="15 24" id="KW-0472">Membrane</keyword>
<keyword evidence="8" id="KW-1003">Cell membrane</keyword>
<organism evidence="25 26">
    <name type="scientific">Candidatus Phytoplasma sacchari</name>
    <dbReference type="NCBI Taxonomy" id="2609813"/>
    <lineage>
        <taxon>Bacteria</taxon>
        <taxon>Bacillati</taxon>
        <taxon>Mycoplasmatota</taxon>
        <taxon>Mollicutes</taxon>
        <taxon>Acholeplasmatales</taxon>
        <taxon>Acholeplasmataceae</taxon>
        <taxon>Candidatus Phytoplasma</taxon>
        <taxon>16SrXI (Rice yellow dwarf group)</taxon>
    </lineage>
</organism>
<dbReference type="Proteomes" id="UP001210120">
    <property type="component" value="Chromosome"/>
</dbReference>
<evidence type="ECO:0000256" key="18">
    <source>
        <dbReference type="ARBA" id="ARBA00029893"/>
    </source>
</evidence>
<evidence type="ECO:0000256" key="23">
    <source>
        <dbReference type="ARBA" id="ARBA00033406"/>
    </source>
</evidence>
<dbReference type="PANTHER" id="PTHR46382:SF1">
    <property type="entry name" value="PHOSPHATIDATE CYTIDYLYLTRANSFERASE"/>
    <property type="match status" value="1"/>
</dbReference>
<feature type="transmembrane region" description="Helical" evidence="24">
    <location>
        <begin position="212"/>
        <end position="232"/>
    </location>
</feature>
<keyword evidence="13 24" id="KW-1133">Transmembrane helix</keyword>
<evidence type="ECO:0000256" key="19">
    <source>
        <dbReference type="ARBA" id="ARBA00031825"/>
    </source>
</evidence>
<proteinExistence type="inferred from homology"/>
<evidence type="ECO:0000256" key="20">
    <source>
        <dbReference type="ARBA" id="ARBA00032253"/>
    </source>
</evidence>
<comment type="pathway">
    <text evidence="3">Phospholipid metabolism; CDP-diacylglycerol biosynthesis; CDP-diacylglycerol from sn-glycerol 3-phosphate: step 3/3.</text>
</comment>
<evidence type="ECO:0000256" key="13">
    <source>
        <dbReference type="ARBA" id="ARBA00022989"/>
    </source>
</evidence>
<protein>
    <recommendedName>
        <fullName evidence="7">Phosphatidate cytidylyltransferase</fullName>
        <ecNumber evidence="6">2.7.7.41</ecNumber>
    </recommendedName>
    <alternativeName>
        <fullName evidence="20">CDP-DAG synthase</fullName>
    </alternativeName>
    <alternativeName>
        <fullName evidence="22">CDP-DG synthase</fullName>
    </alternativeName>
    <alternativeName>
        <fullName evidence="18">CDP-diacylglycerol synthase</fullName>
    </alternativeName>
    <alternativeName>
        <fullName evidence="21">CDP-diglyceride pyrophosphorylase</fullName>
    </alternativeName>
    <alternativeName>
        <fullName evidence="23">CDP-diglyceride synthase</fullName>
    </alternativeName>
    <alternativeName>
        <fullName evidence="19">CTP:phosphatidate cytidylyltransferase</fullName>
    </alternativeName>
</protein>
<evidence type="ECO:0000256" key="14">
    <source>
        <dbReference type="ARBA" id="ARBA00023098"/>
    </source>
</evidence>
<evidence type="ECO:0000256" key="5">
    <source>
        <dbReference type="ARBA" id="ARBA00010185"/>
    </source>
</evidence>
<evidence type="ECO:0000256" key="4">
    <source>
        <dbReference type="ARBA" id="ARBA00005189"/>
    </source>
</evidence>
<dbReference type="PANTHER" id="PTHR46382">
    <property type="entry name" value="PHOSPHATIDATE CYTIDYLYLTRANSFERASE"/>
    <property type="match status" value="1"/>
</dbReference>
<keyword evidence="10 25" id="KW-0808">Transferase</keyword>
<evidence type="ECO:0000313" key="25">
    <source>
        <dbReference type="EMBL" id="WBL31461.1"/>
    </source>
</evidence>
<evidence type="ECO:0000256" key="2">
    <source>
        <dbReference type="ARBA" id="ARBA00004651"/>
    </source>
</evidence>
<keyword evidence="12 25" id="KW-0548">Nucleotidyltransferase</keyword>
<name>A0ABY7M470_9MOLU</name>
<dbReference type="GO" id="GO:0004605">
    <property type="term" value="F:phosphatidate cytidylyltransferase activity"/>
    <property type="evidence" value="ECO:0007669"/>
    <property type="project" value="UniProtKB-EC"/>
</dbReference>
<evidence type="ECO:0000256" key="1">
    <source>
        <dbReference type="ARBA" id="ARBA00001698"/>
    </source>
</evidence>
<evidence type="ECO:0000256" key="16">
    <source>
        <dbReference type="ARBA" id="ARBA00023209"/>
    </source>
</evidence>
<evidence type="ECO:0000256" key="12">
    <source>
        <dbReference type="ARBA" id="ARBA00022695"/>
    </source>
</evidence>
<sequence>MKKNNIFVEKIYFGILMLLISFIYFYFFNYMENKFCLPFFLYSFLFIVLFFIIFASKEILKLNKHKKNLFLEKNMILFSFIIFFYLFSILTNYFDTNKIIIFSYNKKNFFLYKMTYFLYQNHYFLFFSFLYIFIFFLFFLFIYDFKICQFQIFLFSILYITFFSSCFFILVSLNYRWFWYLFLITVTNDSFAFFGGILFGKTKIFPSVSPNKTLEGCFFGIIFSLFFSFLFFLNSFVNLYFKSYLYLIFFSFCNSIISQIGDLISSKLKRNFKIKDFNNIFPGHGGLLDRFDSVLFLSFFNILILVSPFENFKQIILNILVF</sequence>
<feature type="transmembrane region" description="Helical" evidence="24">
    <location>
        <begin position="177"/>
        <end position="200"/>
    </location>
</feature>
<dbReference type="Pfam" id="PF01148">
    <property type="entry name" value="CTP_transf_1"/>
    <property type="match status" value="1"/>
</dbReference>
<keyword evidence="17" id="KW-1208">Phospholipid metabolism</keyword>
<evidence type="ECO:0000256" key="6">
    <source>
        <dbReference type="ARBA" id="ARBA00012487"/>
    </source>
</evidence>
<keyword evidence="9" id="KW-0444">Lipid biosynthesis</keyword>
<reference evidence="25" key="1">
    <citation type="submission" date="2022-12" db="EMBL/GenBank/DDBJ databases">
        <title>Genomic Characterization of Candidatus Phytoplasma sacchari in China.</title>
        <authorList>
            <person name="Zhang R.-Y."/>
        </authorList>
    </citation>
    <scope>NUCLEOTIDE SEQUENCE [LARGE SCALE GENOMIC DNA]</scope>
    <source>
        <strain evidence="25">SCWL1</strain>
    </source>
</reference>
<evidence type="ECO:0000313" key="26">
    <source>
        <dbReference type="Proteomes" id="UP001210120"/>
    </source>
</evidence>
<comment type="similarity">
    <text evidence="5">Belongs to the CDS family.</text>
</comment>
<feature type="transmembrane region" description="Helical" evidence="24">
    <location>
        <begin position="37"/>
        <end position="55"/>
    </location>
</feature>
<comment type="pathway">
    <text evidence="4">Lipid metabolism.</text>
</comment>
<evidence type="ECO:0000256" key="17">
    <source>
        <dbReference type="ARBA" id="ARBA00023264"/>
    </source>
</evidence>